<protein>
    <submittedName>
        <fullName evidence="2">Uncharacterized protein</fullName>
    </submittedName>
</protein>
<dbReference type="Gene3D" id="1.25.40.20">
    <property type="entry name" value="Ankyrin repeat-containing domain"/>
    <property type="match status" value="1"/>
</dbReference>
<dbReference type="InterPro" id="IPR002110">
    <property type="entry name" value="Ankyrin_rpt"/>
</dbReference>
<dbReference type="AlphaFoldDB" id="A0AAE0LA19"/>
<organism evidence="2 3">
    <name type="scientific">Cymbomonas tetramitiformis</name>
    <dbReference type="NCBI Taxonomy" id="36881"/>
    <lineage>
        <taxon>Eukaryota</taxon>
        <taxon>Viridiplantae</taxon>
        <taxon>Chlorophyta</taxon>
        <taxon>Pyramimonadophyceae</taxon>
        <taxon>Pyramimonadales</taxon>
        <taxon>Pyramimonadaceae</taxon>
        <taxon>Cymbomonas</taxon>
    </lineage>
</organism>
<evidence type="ECO:0000313" key="2">
    <source>
        <dbReference type="EMBL" id="KAK3277204.1"/>
    </source>
</evidence>
<dbReference type="PROSITE" id="PS50297">
    <property type="entry name" value="ANK_REP_REGION"/>
    <property type="match status" value="1"/>
</dbReference>
<gene>
    <name evidence="2" type="ORF">CYMTET_14778</name>
</gene>
<dbReference type="Proteomes" id="UP001190700">
    <property type="component" value="Unassembled WGS sequence"/>
</dbReference>
<reference evidence="2 3" key="1">
    <citation type="journal article" date="2015" name="Genome Biol. Evol.">
        <title>Comparative Genomics of a Bacterivorous Green Alga Reveals Evolutionary Causalities and Consequences of Phago-Mixotrophic Mode of Nutrition.</title>
        <authorList>
            <person name="Burns J.A."/>
            <person name="Paasch A."/>
            <person name="Narechania A."/>
            <person name="Kim E."/>
        </authorList>
    </citation>
    <scope>NUCLEOTIDE SEQUENCE [LARGE SCALE GENOMIC DNA]</scope>
    <source>
        <strain evidence="2 3">PLY_AMNH</strain>
    </source>
</reference>
<sequence>MRLAVGRWALKILQTDGYVGFGVASRGANLEDWTQNPGLFYFRAGYNGDFTMFEGGTVVDKKLALFERGKLKACDILHFVLRGVVLEVALNDSPFEEAFSGLPTGAVPFVQLTDDVQIVKLVGSVRAMTLQDSEVSTLIEMGADVNAGKGHQALQLAAKNGQHEAVRQLLEAGAKLGRAHDDGALPAWLACGGGSAWRRSGKISSVELFGPGPANRGKISSLETVRLMKEVGADFGGDVHLGLGSADKAWEGSGGGAGLDLL</sequence>
<evidence type="ECO:0000256" key="1">
    <source>
        <dbReference type="PROSITE-ProRule" id="PRU00023"/>
    </source>
</evidence>
<keyword evidence="3" id="KW-1185">Reference proteome</keyword>
<dbReference type="SUPFAM" id="SSF48403">
    <property type="entry name" value="Ankyrin repeat"/>
    <property type="match status" value="1"/>
</dbReference>
<evidence type="ECO:0000313" key="3">
    <source>
        <dbReference type="Proteomes" id="UP001190700"/>
    </source>
</evidence>
<feature type="repeat" description="ANK" evidence="1">
    <location>
        <begin position="149"/>
        <end position="181"/>
    </location>
</feature>
<keyword evidence="1" id="KW-0040">ANK repeat</keyword>
<dbReference type="Pfam" id="PF00023">
    <property type="entry name" value="Ank"/>
    <property type="match status" value="1"/>
</dbReference>
<accession>A0AAE0LA19</accession>
<proteinExistence type="predicted"/>
<dbReference type="PROSITE" id="PS50088">
    <property type="entry name" value="ANK_REPEAT"/>
    <property type="match status" value="1"/>
</dbReference>
<dbReference type="InterPro" id="IPR036770">
    <property type="entry name" value="Ankyrin_rpt-contain_sf"/>
</dbReference>
<name>A0AAE0LA19_9CHLO</name>
<comment type="caution">
    <text evidence="2">The sequence shown here is derived from an EMBL/GenBank/DDBJ whole genome shotgun (WGS) entry which is preliminary data.</text>
</comment>
<dbReference type="EMBL" id="LGRX02006215">
    <property type="protein sequence ID" value="KAK3277204.1"/>
    <property type="molecule type" value="Genomic_DNA"/>
</dbReference>